<feature type="transmembrane region" description="Helical" evidence="6">
    <location>
        <begin position="738"/>
        <end position="761"/>
    </location>
</feature>
<evidence type="ECO:0000256" key="5">
    <source>
        <dbReference type="ARBA" id="ARBA00023136"/>
    </source>
</evidence>
<feature type="domain" description="ABC3 transporter permease C-terminal" evidence="7">
    <location>
        <begin position="653"/>
        <end position="761"/>
    </location>
</feature>
<dbReference type="Pfam" id="PF02687">
    <property type="entry name" value="FtsX"/>
    <property type="match status" value="2"/>
</dbReference>
<feature type="transmembrane region" description="Helical" evidence="6">
    <location>
        <begin position="256"/>
        <end position="278"/>
    </location>
</feature>
<keyword evidence="5 6" id="KW-0472">Membrane</keyword>
<dbReference type="EMBL" id="QUNO01000001">
    <property type="protein sequence ID" value="REH55290.1"/>
    <property type="molecule type" value="Genomic_DNA"/>
</dbReference>
<feature type="transmembrane region" description="Helical" evidence="6">
    <location>
        <begin position="298"/>
        <end position="321"/>
    </location>
</feature>
<evidence type="ECO:0000313" key="9">
    <source>
        <dbReference type="Proteomes" id="UP000256269"/>
    </source>
</evidence>
<feature type="transmembrane region" description="Helical" evidence="6">
    <location>
        <begin position="652"/>
        <end position="670"/>
    </location>
</feature>
<feature type="transmembrane region" description="Helical" evidence="6">
    <location>
        <begin position="200"/>
        <end position="224"/>
    </location>
</feature>
<keyword evidence="4 6" id="KW-1133">Transmembrane helix</keyword>
<dbReference type="RefSeq" id="WP_116172241.1">
    <property type="nucleotide sequence ID" value="NZ_CP144375.1"/>
</dbReference>
<keyword evidence="3 6" id="KW-0812">Transmembrane</keyword>
<dbReference type="AlphaFoldDB" id="A0A3E0I9F2"/>
<organism evidence="8 9">
    <name type="scientific">Kutzneria buriramensis</name>
    <dbReference type="NCBI Taxonomy" id="1045776"/>
    <lineage>
        <taxon>Bacteria</taxon>
        <taxon>Bacillati</taxon>
        <taxon>Actinomycetota</taxon>
        <taxon>Actinomycetes</taxon>
        <taxon>Pseudonocardiales</taxon>
        <taxon>Pseudonocardiaceae</taxon>
        <taxon>Kutzneria</taxon>
    </lineage>
</organism>
<gene>
    <name evidence="8" type="ORF">BCF44_101310</name>
</gene>
<comment type="caution">
    <text evidence="8">The sequence shown here is derived from an EMBL/GenBank/DDBJ whole genome shotgun (WGS) entry which is preliminary data.</text>
</comment>
<dbReference type="InterPro" id="IPR003838">
    <property type="entry name" value="ABC3_permease_C"/>
</dbReference>
<accession>A0A3E0I9F2</accession>
<name>A0A3E0I9F2_9PSEU</name>
<feature type="transmembrane region" description="Helical" evidence="6">
    <location>
        <begin position="373"/>
        <end position="394"/>
    </location>
</feature>
<protein>
    <submittedName>
        <fullName evidence="8">FtsX-like permease family protein</fullName>
    </submittedName>
</protein>
<comment type="subcellular location">
    <subcellularLocation>
        <location evidence="1">Cell membrane</location>
        <topology evidence="1">Multi-pass membrane protein</topology>
    </subcellularLocation>
</comment>
<reference evidence="8 9" key="1">
    <citation type="submission" date="2018-08" db="EMBL/GenBank/DDBJ databases">
        <title>Genomic Encyclopedia of Archaeal and Bacterial Type Strains, Phase II (KMG-II): from individual species to whole genera.</title>
        <authorList>
            <person name="Goeker M."/>
        </authorList>
    </citation>
    <scope>NUCLEOTIDE SEQUENCE [LARGE SCALE GENOMIC DNA]</scope>
    <source>
        <strain evidence="8 9">DSM 45791</strain>
    </source>
</reference>
<dbReference type="Proteomes" id="UP000256269">
    <property type="component" value="Unassembled WGS sequence"/>
</dbReference>
<keyword evidence="2" id="KW-1003">Cell membrane</keyword>
<proteinExistence type="predicted"/>
<dbReference type="OrthoDB" id="3654456at2"/>
<evidence type="ECO:0000313" key="8">
    <source>
        <dbReference type="EMBL" id="REH55290.1"/>
    </source>
</evidence>
<sequence length="772" mass="80811">MIVRMFRWWQDLMLGIRLAVSGGRAGWGRLALTAIGVGLGVTVLLAATSVGNMLQARDDRGYARSISNGDPNQARQTPVAGVDPVYAAQRTDQFAGRDITGYIVQKTGPNAPLAPGVDRLPDPGEMVLSPALAEMLNAPGGDLLRPRYTERAIGAVGPEGLTGPHELFFYVGVSDVADQHEAVRVYRFGVPSVPTKLTGLLWLLIVLGAAALLVPVVVFVASSARLAAAARDRRLAALRLVGADGDQVRRIAAGEAFVGALTGLLVGVVLFLIGRSLVPNLTVPALRGGIFSADISPNWILATLIVVAVPLLAVAVATFSLRRVIIEPLGVVRRAHNQRRRLWWRLVPPVLGIGLLATQGGRLRNELTAGSELPVAAGIVLLLAAVPLVLPWIVERVVARLAGGSPAWQLAIRRLQLDSGTPARVVGGVAVVLTGAIALQAMFIPATTEYAPAVGEPKMYVSMPSADLRTAFSLEDKLRKVPGAGQIDAGAFAEVRNGDGGLLGMYIANCDDLRRSAAITSCSDGDVFAVDPPPGANPVAPTAGQRVTLESYAGGSTTNVAQWTVPAITGKVRRQQHGQATEGSVLYATPAALAGVSLPIDVEATVQLSASDDVVVQHVRNALVPYGWRATAFAGTAIVSGTFWLIGEVLTIGSVITLLLAAASLLVVALEQIRERRRALAVLTANGVKRSVLARSLLWQSAVPIAVAVVVAMVIGLTLTGLLLYVSGQPLVLDWPAMALFVGTAVVAVLASTGCTLPSLWRAASVEGLRDE</sequence>
<feature type="domain" description="ABC3 transporter permease C-terminal" evidence="7">
    <location>
        <begin position="210"/>
        <end position="325"/>
    </location>
</feature>
<evidence type="ECO:0000256" key="4">
    <source>
        <dbReference type="ARBA" id="ARBA00022989"/>
    </source>
</evidence>
<keyword evidence="9" id="KW-1185">Reference proteome</keyword>
<feature type="transmembrane region" description="Helical" evidence="6">
    <location>
        <begin position="626"/>
        <end position="646"/>
    </location>
</feature>
<evidence type="ECO:0000256" key="1">
    <source>
        <dbReference type="ARBA" id="ARBA00004651"/>
    </source>
</evidence>
<dbReference type="PANTHER" id="PTHR30287">
    <property type="entry name" value="MEMBRANE COMPONENT OF PREDICTED ABC SUPERFAMILY METABOLITE UPTAKE TRANSPORTER"/>
    <property type="match status" value="1"/>
</dbReference>
<dbReference type="GO" id="GO:0005886">
    <property type="term" value="C:plasma membrane"/>
    <property type="evidence" value="ECO:0007669"/>
    <property type="project" value="UniProtKB-SubCell"/>
</dbReference>
<evidence type="ECO:0000256" key="3">
    <source>
        <dbReference type="ARBA" id="ARBA00022692"/>
    </source>
</evidence>
<dbReference type="PANTHER" id="PTHR30287:SF1">
    <property type="entry name" value="INNER MEMBRANE PROTEIN"/>
    <property type="match status" value="1"/>
</dbReference>
<evidence type="ECO:0000259" key="7">
    <source>
        <dbReference type="Pfam" id="PF02687"/>
    </source>
</evidence>
<dbReference type="InterPro" id="IPR038766">
    <property type="entry name" value="Membrane_comp_ABC_pdt"/>
</dbReference>
<evidence type="ECO:0000256" key="6">
    <source>
        <dbReference type="SAM" id="Phobius"/>
    </source>
</evidence>
<evidence type="ECO:0000256" key="2">
    <source>
        <dbReference type="ARBA" id="ARBA00022475"/>
    </source>
</evidence>
<feature type="transmembrane region" description="Helical" evidence="6">
    <location>
        <begin position="697"/>
        <end position="726"/>
    </location>
</feature>
<feature type="transmembrane region" description="Helical" evidence="6">
    <location>
        <begin position="342"/>
        <end position="361"/>
    </location>
</feature>